<reference evidence="3 4" key="1">
    <citation type="submission" date="2016-10" db="EMBL/GenBank/DDBJ databases">
        <authorList>
            <person name="de Groot N.N."/>
        </authorList>
    </citation>
    <scope>NUCLEOTIDE SEQUENCE [LARGE SCALE GENOMIC DNA]</scope>
    <source>
        <strain evidence="3 4">CGMCC 4.1877</strain>
    </source>
</reference>
<feature type="transmembrane region" description="Helical" evidence="1">
    <location>
        <begin position="115"/>
        <end position="133"/>
    </location>
</feature>
<dbReference type="InterPro" id="IPR003675">
    <property type="entry name" value="Rce1/LyrA-like_dom"/>
</dbReference>
<name>A0A1I4RX41_PSUAM</name>
<keyword evidence="1" id="KW-0472">Membrane</keyword>
<feature type="transmembrane region" description="Helical" evidence="1">
    <location>
        <begin position="139"/>
        <end position="160"/>
    </location>
</feature>
<evidence type="ECO:0000313" key="3">
    <source>
        <dbReference type="EMBL" id="SFM56563.1"/>
    </source>
</evidence>
<proteinExistence type="predicted"/>
<keyword evidence="1" id="KW-1133">Transmembrane helix</keyword>
<feature type="transmembrane region" description="Helical" evidence="1">
    <location>
        <begin position="53"/>
        <end position="70"/>
    </location>
</feature>
<dbReference type="Proteomes" id="UP000199614">
    <property type="component" value="Unassembled WGS sequence"/>
</dbReference>
<gene>
    <name evidence="3" type="ORF">SAMN05216207_100198</name>
</gene>
<dbReference type="AlphaFoldDB" id="A0A1I4RX41"/>
<dbReference type="GO" id="GO:0004175">
    <property type="term" value="F:endopeptidase activity"/>
    <property type="evidence" value="ECO:0007669"/>
    <property type="project" value="UniProtKB-ARBA"/>
</dbReference>
<feature type="transmembrane region" description="Helical" evidence="1">
    <location>
        <begin position="76"/>
        <end position="94"/>
    </location>
</feature>
<feature type="transmembrane region" description="Helical" evidence="1">
    <location>
        <begin position="20"/>
        <end position="46"/>
    </location>
</feature>
<evidence type="ECO:0000259" key="2">
    <source>
        <dbReference type="Pfam" id="PF02517"/>
    </source>
</evidence>
<protein>
    <recommendedName>
        <fullName evidence="2">CAAX prenyl protease 2/Lysostaphin resistance protein A-like domain-containing protein</fullName>
    </recommendedName>
</protein>
<dbReference type="EMBL" id="FOUY01000001">
    <property type="protein sequence ID" value="SFM56563.1"/>
    <property type="molecule type" value="Genomic_DNA"/>
</dbReference>
<dbReference type="Pfam" id="PF02517">
    <property type="entry name" value="Rce1-like"/>
    <property type="match status" value="1"/>
</dbReference>
<evidence type="ECO:0000256" key="1">
    <source>
        <dbReference type="SAM" id="Phobius"/>
    </source>
</evidence>
<accession>A0A1I4RX41</accession>
<keyword evidence="4" id="KW-1185">Reference proteome</keyword>
<dbReference type="GO" id="GO:0080120">
    <property type="term" value="P:CAAX-box protein maturation"/>
    <property type="evidence" value="ECO:0007669"/>
    <property type="project" value="UniProtKB-ARBA"/>
</dbReference>
<evidence type="ECO:0000313" key="4">
    <source>
        <dbReference type="Proteomes" id="UP000199614"/>
    </source>
</evidence>
<feature type="transmembrane region" description="Helical" evidence="1">
    <location>
        <begin position="230"/>
        <end position="247"/>
    </location>
</feature>
<keyword evidence="1" id="KW-0812">Transmembrane</keyword>
<organism evidence="3 4">
    <name type="scientific">Pseudonocardia ammonioxydans</name>
    <dbReference type="NCBI Taxonomy" id="260086"/>
    <lineage>
        <taxon>Bacteria</taxon>
        <taxon>Bacillati</taxon>
        <taxon>Actinomycetota</taxon>
        <taxon>Actinomycetes</taxon>
        <taxon>Pseudonocardiales</taxon>
        <taxon>Pseudonocardiaceae</taxon>
        <taxon>Pseudonocardia</taxon>
    </lineage>
</organism>
<feature type="domain" description="CAAX prenyl protease 2/Lysostaphin resistance protein A-like" evidence="2">
    <location>
        <begin position="146"/>
        <end position="240"/>
    </location>
</feature>
<dbReference type="RefSeq" id="WP_245773204.1">
    <property type="nucleotide sequence ID" value="NZ_FOUY01000001.1"/>
</dbReference>
<sequence>MTSILFVDYPLRLLPGALVLAAAFLLLGHAAPLLRIVVLLLGFVLMRDAMTPLGLWSLGAAPNGVLWLRFAPDPVVLAGLGAAGVGLSLAIAHGPRDLRGLVVWGRLGPRAVGDALGAAAAVLAPLTALLWMVPVDQRGGAVAVALLPALAVLAFGGNLLEEVLFRGLLQGYLAGPLGYGPVRTVLLSGLFFAAGHVFLASTVTGLGWPVLVFTLAEGLACAWVRLRHGVLAATVTHGTVILVLVSGL</sequence>